<keyword evidence="7" id="KW-1185">Reference proteome</keyword>
<dbReference type="SUPFAM" id="SSF57850">
    <property type="entry name" value="RING/U-box"/>
    <property type="match status" value="1"/>
</dbReference>
<dbReference type="EMBL" id="JBBXMP010000201">
    <property type="protein sequence ID" value="KAL0059892.1"/>
    <property type="molecule type" value="Genomic_DNA"/>
</dbReference>
<name>A0ABR2ZHF3_9AGAR</name>
<dbReference type="InterPro" id="IPR013083">
    <property type="entry name" value="Znf_RING/FYVE/PHD"/>
</dbReference>
<evidence type="ECO:0000256" key="1">
    <source>
        <dbReference type="ARBA" id="ARBA00022723"/>
    </source>
</evidence>
<dbReference type="InterPro" id="IPR001841">
    <property type="entry name" value="Znf_RING"/>
</dbReference>
<reference evidence="6 7" key="1">
    <citation type="submission" date="2024-05" db="EMBL/GenBank/DDBJ databases">
        <title>A draft genome resource for the thread blight pathogen Marasmius tenuissimus strain MS-2.</title>
        <authorList>
            <person name="Yulfo-Soto G.E."/>
            <person name="Baruah I.K."/>
            <person name="Amoako-Attah I."/>
            <person name="Bukari Y."/>
            <person name="Meinhardt L.W."/>
            <person name="Bailey B.A."/>
            <person name="Cohen S.P."/>
        </authorList>
    </citation>
    <scope>NUCLEOTIDE SEQUENCE [LARGE SCALE GENOMIC DNA]</scope>
    <source>
        <strain evidence="6 7">MS-2</strain>
    </source>
</reference>
<evidence type="ECO:0000256" key="4">
    <source>
        <dbReference type="PROSITE-ProRule" id="PRU00175"/>
    </source>
</evidence>
<keyword evidence="3" id="KW-0862">Zinc</keyword>
<dbReference type="PROSITE" id="PS50089">
    <property type="entry name" value="ZF_RING_2"/>
    <property type="match status" value="1"/>
</dbReference>
<dbReference type="Proteomes" id="UP001437256">
    <property type="component" value="Unassembled WGS sequence"/>
</dbReference>
<keyword evidence="1" id="KW-0479">Metal-binding</keyword>
<evidence type="ECO:0000256" key="3">
    <source>
        <dbReference type="ARBA" id="ARBA00022833"/>
    </source>
</evidence>
<dbReference type="InterPro" id="IPR017907">
    <property type="entry name" value="Znf_RING_CS"/>
</dbReference>
<evidence type="ECO:0000313" key="6">
    <source>
        <dbReference type="EMBL" id="KAL0059892.1"/>
    </source>
</evidence>
<protein>
    <submittedName>
        <fullName evidence="6">Intraflagellar transport protein 80</fullName>
    </submittedName>
</protein>
<evidence type="ECO:0000259" key="5">
    <source>
        <dbReference type="PROSITE" id="PS50089"/>
    </source>
</evidence>
<organism evidence="6 7">
    <name type="scientific">Marasmius tenuissimus</name>
    <dbReference type="NCBI Taxonomy" id="585030"/>
    <lineage>
        <taxon>Eukaryota</taxon>
        <taxon>Fungi</taxon>
        <taxon>Dikarya</taxon>
        <taxon>Basidiomycota</taxon>
        <taxon>Agaricomycotina</taxon>
        <taxon>Agaricomycetes</taxon>
        <taxon>Agaricomycetidae</taxon>
        <taxon>Agaricales</taxon>
        <taxon>Marasmiineae</taxon>
        <taxon>Marasmiaceae</taxon>
        <taxon>Marasmius</taxon>
    </lineage>
</organism>
<sequence>MSLQNSAQAVTSLAEIHSLLRKQDELNISDRLESKLQEAYADQARLDADLEAMKRRMKCYYCDELLTSPHVLQCSHAFCSGCLNQIRDKHRTKCFKIYEPLRERHFPPPPCPQCDRPIFLPPIASPELEAICDSLAAQAGITRRTPVPLTWPEPGAELEQQSESRYIEDFLVRKRSV</sequence>
<comment type="caution">
    <text evidence="6">The sequence shown here is derived from an EMBL/GenBank/DDBJ whole genome shotgun (WGS) entry which is preliminary data.</text>
</comment>
<evidence type="ECO:0000313" key="7">
    <source>
        <dbReference type="Proteomes" id="UP001437256"/>
    </source>
</evidence>
<dbReference type="SMART" id="SM00184">
    <property type="entry name" value="RING"/>
    <property type="match status" value="1"/>
</dbReference>
<dbReference type="Gene3D" id="3.30.40.10">
    <property type="entry name" value="Zinc/RING finger domain, C3HC4 (zinc finger)"/>
    <property type="match status" value="1"/>
</dbReference>
<feature type="domain" description="RING-type" evidence="5">
    <location>
        <begin position="59"/>
        <end position="115"/>
    </location>
</feature>
<dbReference type="PROSITE" id="PS00518">
    <property type="entry name" value="ZF_RING_1"/>
    <property type="match status" value="1"/>
</dbReference>
<proteinExistence type="predicted"/>
<accession>A0ABR2ZHF3</accession>
<evidence type="ECO:0000256" key="2">
    <source>
        <dbReference type="ARBA" id="ARBA00022771"/>
    </source>
</evidence>
<gene>
    <name evidence="6" type="primary">IFT80_2</name>
    <name evidence="6" type="ORF">AAF712_013307</name>
</gene>
<keyword evidence="2 4" id="KW-0863">Zinc-finger</keyword>